<keyword evidence="2" id="KW-1185">Reference proteome</keyword>
<sequence length="121" mass="13328">MTQFRVGDQVTIHNSQTGPEKIATVEAFTEGKRCMVLSDGSQWRADGQRQWRAGSAYYKGPVVEPTQPGDLEIVTKRRAIGVIRKFAQDLNMDSPLSAEALKRVVDLIQAEKAAAKVADPE</sequence>
<dbReference type="EMBL" id="JAGINP010000004">
    <property type="protein sequence ID" value="MBP2291796.1"/>
    <property type="molecule type" value="Genomic_DNA"/>
</dbReference>
<protein>
    <submittedName>
        <fullName evidence="1">Uncharacterized protein</fullName>
    </submittedName>
</protein>
<evidence type="ECO:0000313" key="2">
    <source>
        <dbReference type="Proteomes" id="UP000781958"/>
    </source>
</evidence>
<comment type="caution">
    <text evidence="1">The sequence shown here is derived from an EMBL/GenBank/DDBJ whole genome shotgun (WGS) entry which is preliminary data.</text>
</comment>
<reference evidence="1 2" key="1">
    <citation type="submission" date="2021-03" db="EMBL/GenBank/DDBJ databases">
        <title>Genomic Encyclopedia of Type Strains, Phase III (KMG-III): the genomes of soil and plant-associated and newly described type strains.</title>
        <authorList>
            <person name="Whitman W."/>
        </authorList>
    </citation>
    <scope>NUCLEOTIDE SEQUENCE [LARGE SCALE GENOMIC DNA]</scope>
    <source>
        <strain evidence="1 2">IMMIB AFH-6</strain>
    </source>
</reference>
<name>A0ABS4SGV0_9PROT</name>
<dbReference type="Proteomes" id="UP000781958">
    <property type="component" value="Unassembled WGS sequence"/>
</dbReference>
<organism evidence="1 2">
    <name type="scientific">Azospirillum rugosum</name>
    <dbReference type="NCBI Taxonomy" id="416170"/>
    <lineage>
        <taxon>Bacteria</taxon>
        <taxon>Pseudomonadati</taxon>
        <taxon>Pseudomonadota</taxon>
        <taxon>Alphaproteobacteria</taxon>
        <taxon>Rhodospirillales</taxon>
        <taxon>Azospirillaceae</taxon>
        <taxon>Azospirillum</taxon>
    </lineage>
</organism>
<proteinExistence type="predicted"/>
<dbReference type="RefSeq" id="WP_209765398.1">
    <property type="nucleotide sequence ID" value="NZ_JAGINP010000004.1"/>
</dbReference>
<gene>
    <name evidence="1" type="ORF">J2851_001545</name>
</gene>
<accession>A0ABS4SGV0</accession>
<evidence type="ECO:0000313" key="1">
    <source>
        <dbReference type="EMBL" id="MBP2291796.1"/>
    </source>
</evidence>